<proteinExistence type="predicted"/>
<name>A0ABM8PGH9_9HYPH</name>
<keyword evidence="2" id="KW-1185">Reference proteome</keyword>
<dbReference type="Proteomes" id="UP000606921">
    <property type="component" value="Unassembled WGS sequence"/>
</dbReference>
<evidence type="ECO:0000313" key="1">
    <source>
        <dbReference type="EMBL" id="CAD7028521.1"/>
    </source>
</evidence>
<dbReference type="RefSeq" id="WP_142521466.1">
    <property type="nucleotide sequence ID" value="NZ_CABFWF030000006.1"/>
</dbReference>
<dbReference type="EMBL" id="CABFWF030000006">
    <property type="protein sequence ID" value="CAD7028521.1"/>
    <property type="molecule type" value="Genomic_DNA"/>
</dbReference>
<reference evidence="1 2" key="1">
    <citation type="submission" date="2020-11" db="EMBL/GenBank/DDBJ databases">
        <authorList>
            <person name="Lassalle F."/>
        </authorList>
    </citation>
    <scope>NUCLEOTIDE SEQUENCE [LARGE SCALE GENOMIC DNA]</scope>
    <source>
        <strain evidence="1 2">JC140</strain>
    </source>
</reference>
<protein>
    <submittedName>
        <fullName evidence="1">Uncharacterized protein</fullName>
    </submittedName>
</protein>
<organism evidence="1 2">
    <name type="scientific">Pseudorhizobium endolithicum</name>
    <dbReference type="NCBI Taxonomy" id="1191678"/>
    <lineage>
        <taxon>Bacteria</taxon>
        <taxon>Pseudomonadati</taxon>
        <taxon>Pseudomonadota</taxon>
        <taxon>Alphaproteobacteria</taxon>
        <taxon>Hyphomicrobiales</taxon>
        <taxon>Rhizobiaceae</taxon>
        <taxon>Rhizobium/Agrobacterium group</taxon>
        <taxon>Pseudorhizobium</taxon>
    </lineage>
</organism>
<sequence length="173" mass="19187">MLFELLAAVFAGLALAGIAMSLRWISRQRLPKWIVPVAAGSGMLLYSVWSEYSWLDRTVNSMPSVAVAWQSEDRAPWRPWSYVKPLSLRFTGVDRSSVQRHPAQPGQVMVDLVFAARWQPLARVKVVYDCNGHRRADVLDQPIEIAPDGSIVGARWIGVGADDPVLRTACATT</sequence>
<evidence type="ECO:0000313" key="2">
    <source>
        <dbReference type="Proteomes" id="UP000606921"/>
    </source>
</evidence>
<gene>
    <name evidence="1" type="ORF">REJC140_02638</name>
</gene>
<comment type="caution">
    <text evidence="1">The sequence shown here is derived from an EMBL/GenBank/DDBJ whole genome shotgun (WGS) entry which is preliminary data.</text>
</comment>
<accession>A0ABM8PGH9</accession>